<evidence type="ECO:0000256" key="1">
    <source>
        <dbReference type="SAM" id="SignalP"/>
    </source>
</evidence>
<name>A0A2M6W7I5_9BACT</name>
<evidence type="ECO:0000313" key="3">
    <source>
        <dbReference type="Proteomes" id="UP000231426"/>
    </source>
</evidence>
<keyword evidence="1" id="KW-0732">Signal</keyword>
<protein>
    <submittedName>
        <fullName evidence="2">Uncharacterized protein</fullName>
    </submittedName>
</protein>
<comment type="caution">
    <text evidence="2">The sequence shown here is derived from an EMBL/GenBank/DDBJ whole genome shotgun (WGS) entry which is preliminary data.</text>
</comment>
<feature type="signal peptide" evidence="1">
    <location>
        <begin position="1"/>
        <end position="19"/>
    </location>
</feature>
<gene>
    <name evidence="2" type="ORF">COU29_00650</name>
</gene>
<sequence length="177" mass="19711">MKKGMFFVLFVFAILSVSACGSAQFQNVADDNPITDQTCTVIVDRTQSLDEMIQAGRYSFVSDYFTAENFPVEQPQVEVEVTLHVITMNRVVTTNAILAEIDKRGLRPATLSELLAFGVKYPSAQRHFSVVAFGSIWSISGFRVVTFLSGDDDIRALNMDYFGGDWDEATRFLAVVK</sequence>
<proteinExistence type="predicted"/>
<dbReference type="EMBL" id="PFBV01000002">
    <property type="protein sequence ID" value="PIT88744.1"/>
    <property type="molecule type" value="Genomic_DNA"/>
</dbReference>
<accession>A0A2M6W7I5</accession>
<dbReference type="PROSITE" id="PS51257">
    <property type="entry name" value="PROKAR_LIPOPROTEIN"/>
    <property type="match status" value="1"/>
</dbReference>
<dbReference type="AlphaFoldDB" id="A0A2M6W7I5"/>
<evidence type="ECO:0000313" key="2">
    <source>
        <dbReference type="EMBL" id="PIT88744.1"/>
    </source>
</evidence>
<dbReference type="Proteomes" id="UP000231426">
    <property type="component" value="Unassembled WGS sequence"/>
</dbReference>
<organism evidence="2 3">
    <name type="scientific">Candidatus Magasanikbacteria bacterium CG10_big_fil_rev_8_21_14_0_10_36_32</name>
    <dbReference type="NCBI Taxonomy" id="1974646"/>
    <lineage>
        <taxon>Bacteria</taxon>
        <taxon>Candidatus Magasanikiibacteriota</taxon>
    </lineage>
</organism>
<reference evidence="3" key="1">
    <citation type="submission" date="2017-09" db="EMBL/GenBank/DDBJ databases">
        <title>Depth-based differentiation of microbial function through sediment-hosted aquifers and enrichment of novel symbionts in the deep terrestrial subsurface.</title>
        <authorList>
            <person name="Probst A.J."/>
            <person name="Ladd B."/>
            <person name="Jarett J.K."/>
            <person name="Geller-Mcgrath D.E."/>
            <person name="Sieber C.M.K."/>
            <person name="Emerson J.B."/>
            <person name="Anantharaman K."/>
            <person name="Thomas B.C."/>
            <person name="Malmstrom R."/>
            <person name="Stieglmeier M."/>
            <person name="Klingl A."/>
            <person name="Woyke T."/>
            <person name="Ryan C.M."/>
            <person name="Banfield J.F."/>
        </authorList>
    </citation>
    <scope>NUCLEOTIDE SEQUENCE [LARGE SCALE GENOMIC DNA]</scope>
</reference>
<feature type="chain" id="PRO_5014824645" evidence="1">
    <location>
        <begin position="20"/>
        <end position="177"/>
    </location>
</feature>